<reference evidence="6" key="1">
    <citation type="submission" date="2017-06" db="EMBL/GenBank/DDBJ databases">
        <authorList>
            <person name="Cremers G."/>
        </authorList>
    </citation>
    <scope>NUCLEOTIDE SEQUENCE [LARGE SCALE GENOMIC DNA]</scope>
</reference>
<dbReference type="InterPro" id="IPR051685">
    <property type="entry name" value="Ycf3/AcsC/BcsC/TPR_MFPF"/>
</dbReference>
<evidence type="ECO:0008006" key="7">
    <source>
        <dbReference type="Google" id="ProtNLM"/>
    </source>
</evidence>
<dbReference type="SUPFAM" id="SSF48439">
    <property type="entry name" value="Protein prenylyltransferase"/>
    <property type="match status" value="1"/>
</dbReference>
<dbReference type="SMART" id="SM00028">
    <property type="entry name" value="TPR"/>
    <property type="match status" value="8"/>
</dbReference>
<evidence type="ECO:0000256" key="1">
    <source>
        <dbReference type="ARBA" id="ARBA00022737"/>
    </source>
</evidence>
<dbReference type="AlphaFoldDB" id="A0A284VPX3"/>
<dbReference type="Pfam" id="PF13432">
    <property type="entry name" value="TPR_16"/>
    <property type="match status" value="2"/>
</dbReference>
<dbReference type="RefSeq" id="WP_096205933.1">
    <property type="nucleotide sequence ID" value="NZ_FZMP01000171.1"/>
</dbReference>
<dbReference type="Pfam" id="PF00515">
    <property type="entry name" value="TPR_1"/>
    <property type="match status" value="4"/>
</dbReference>
<gene>
    <name evidence="5" type="ORF">MNV_270002</name>
</gene>
<dbReference type="OrthoDB" id="115601at2157"/>
<feature type="repeat" description="TPR" evidence="3">
    <location>
        <begin position="36"/>
        <end position="69"/>
    </location>
</feature>
<dbReference type="InterPro" id="IPR019734">
    <property type="entry name" value="TPR_rpt"/>
</dbReference>
<dbReference type="PANTHER" id="PTHR44943:SF8">
    <property type="entry name" value="TPR REPEAT-CONTAINING PROTEIN MJ0263"/>
    <property type="match status" value="1"/>
</dbReference>
<keyword evidence="2 3" id="KW-0802">TPR repeat</keyword>
<feature type="repeat" description="TPR" evidence="3">
    <location>
        <begin position="448"/>
        <end position="481"/>
    </location>
</feature>
<proteinExistence type="predicted"/>
<organism evidence="5 6">
    <name type="scientific">Candidatus Methanoperedens nitratireducens</name>
    <dbReference type="NCBI Taxonomy" id="1392998"/>
    <lineage>
        <taxon>Archaea</taxon>
        <taxon>Methanobacteriati</taxon>
        <taxon>Methanobacteriota</taxon>
        <taxon>Stenosarchaea group</taxon>
        <taxon>Methanomicrobia</taxon>
        <taxon>Methanosarcinales</taxon>
        <taxon>ANME-2 cluster</taxon>
        <taxon>Candidatus Methanoperedentaceae</taxon>
        <taxon>Candidatus Methanoperedens</taxon>
    </lineage>
</organism>
<feature type="repeat" description="TPR" evidence="3">
    <location>
        <begin position="516"/>
        <end position="549"/>
    </location>
</feature>
<accession>A0A284VPX3</accession>
<feature type="compositionally biased region" description="Basic and acidic residues" evidence="4">
    <location>
        <begin position="391"/>
        <end position="401"/>
    </location>
</feature>
<evidence type="ECO:0000256" key="2">
    <source>
        <dbReference type="ARBA" id="ARBA00022803"/>
    </source>
</evidence>
<name>A0A284VPX3_9EURY</name>
<keyword evidence="1" id="KW-0677">Repeat</keyword>
<feature type="repeat" description="TPR" evidence="3">
    <location>
        <begin position="104"/>
        <end position="137"/>
    </location>
</feature>
<dbReference type="PROSITE" id="PS50293">
    <property type="entry name" value="TPR_REGION"/>
    <property type="match status" value="3"/>
</dbReference>
<dbReference type="InterPro" id="IPR011990">
    <property type="entry name" value="TPR-like_helical_dom_sf"/>
</dbReference>
<feature type="repeat" description="TPR" evidence="3">
    <location>
        <begin position="70"/>
        <end position="103"/>
    </location>
</feature>
<feature type="region of interest" description="Disordered" evidence="4">
    <location>
        <begin position="239"/>
        <end position="266"/>
    </location>
</feature>
<dbReference type="PANTHER" id="PTHR44943">
    <property type="entry name" value="CELLULOSE SYNTHASE OPERON PROTEIN C"/>
    <property type="match status" value="1"/>
</dbReference>
<evidence type="ECO:0000256" key="3">
    <source>
        <dbReference type="PROSITE-ProRule" id="PRU00339"/>
    </source>
</evidence>
<evidence type="ECO:0000313" key="6">
    <source>
        <dbReference type="Proteomes" id="UP000218615"/>
    </source>
</evidence>
<evidence type="ECO:0000256" key="4">
    <source>
        <dbReference type="SAM" id="MobiDB-lite"/>
    </source>
</evidence>
<keyword evidence="6" id="KW-1185">Reference proteome</keyword>
<dbReference type="Gene3D" id="1.25.40.10">
    <property type="entry name" value="Tetratricopeptide repeat domain"/>
    <property type="match status" value="3"/>
</dbReference>
<dbReference type="EMBL" id="FZMP01000171">
    <property type="protein sequence ID" value="SNQ61227.1"/>
    <property type="molecule type" value="Genomic_DNA"/>
</dbReference>
<evidence type="ECO:0000313" key="5">
    <source>
        <dbReference type="EMBL" id="SNQ61227.1"/>
    </source>
</evidence>
<feature type="repeat" description="TPR" evidence="3">
    <location>
        <begin position="138"/>
        <end position="171"/>
    </location>
</feature>
<feature type="repeat" description="TPR" evidence="3">
    <location>
        <begin position="482"/>
        <end position="515"/>
    </location>
</feature>
<feature type="region of interest" description="Disordered" evidence="4">
    <location>
        <begin position="391"/>
        <end position="412"/>
    </location>
</feature>
<dbReference type="Proteomes" id="UP000218615">
    <property type="component" value="Unassembled WGS sequence"/>
</dbReference>
<protein>
    <recommendedName>
        <fullName evidence="7">Tetratricopeptide repeat protein</fullName>
    </recommendedName>
</protein>
<sequence length="573" mass="62905">MILGKKKTVPDISQKNADLSKGNGSGDAHENKQEDATMWGNKGNSLVESSMYDDAIKCYDKALEINPGSMEAWNNKGLALARTGRLAEAVHCYDKALEIKAGDSEVMYNKGISLALLGKSKEAIECYDKLLAENPGDADAWCSKGDVLFESDRHEEALDAYNKSIEINPKDEVTWNNRGMTLVKLNRFAEGIESYDKALEINPKIEKIWSNKGLAIAKMEESKDKVDLQKLAVALPREDKIPRVSMQPAGQPDTEPAKQENDPLNNQMTEGEVNMAQVIEAPLSGHTDIIPGMQSPMHEMPVDKAASATGTPPQGQIQQTSNQASEEVKTAPADETHVSGQVDIQTDILCTKPESTGKEELIINNASNIEKCLVSVPVDAYIVNPFISKPASDHAATKADDEGTYSQPEDKTAPAVDTDILKLVEIDCKHRSNPVTDKALEPEKVKRSEEHLVMGNTLYSQGKYEDAIECFNKSLQIHLGNNTAWNNKGLALSKTGKFDEAIRCYDKALVISPKDYVVLNNKGSALYKNGEIQRAMQCYKDALELNPGSKTAKRGVNICIESLNKPDRRNKAK</sequence>
<feature type="region of interest" description="Disordered" evidence="4">
    <location>
        <begin position="1"/>
        <end position="40"/>
    </location>
</feature>
<dbReference type="SUPFAM" id="SSF48452">
    <property type="entry name" value="TPR-like"/>
    <property type="match status" value="1"/>
</dbReference>
<feature type="repeat" description="TPR" evidence="3">
    <location>
        <begin position="172"/>
        <end position="205"/>
    </location>
</feature>
<dbReference type="PROSITE" id="PS50005">
    <property type="entry name" value="TPR"/>
    <property type="match status" value="8"/>
</dbReference>